<dbReference type="RefSeq" id="XP_024393567.1">
    <property type="nucleotide sequence ID" value="XM_024537799.2"/>
</dbReference>
<keyword evidence="4" id="KW-1185">Reference proteome</keyword>
<reference evidence="2 4" key="2">
    <citation type="journal article" date="2018" name="Plant J.">
        <title>The Physcomitrella patens chromosome-scale assembly reveals moss genome structure and evolution.</title>
        <authorList>
            <person name="Lang D."/>
            <person name="Ullrich K.K."/>
            <person name="Murat F."/>
            <person name="Fuchs J."/>
            <person name="Jenkins J."/>
            <person name="Haas F.B."/>
            <person name="Piednoel M."/>
            <person name="Gundlach H."/>
            <person name="Van Bel M."/>
            <person name="Meyberg R."/>
            <person name="Vives C."/>
            <person name="Morata J."/>
            <person name="Symeonidi A."/>
            <person name="Hiss M."/>
            <person name="Muchero W."/>
            <person name="Kamisugi Y."/>
            <person name="Saleh O."/>
            <person name="Blanc G."/>
            <person name="Decker E.L."/>
            <person name="van Gessel N."/>
            <person name="Grimwood J."/>
            <person name="Hayes R.D."/>
            <person name="Graham S.W."/>
            <person name="Gunter L.E."/>
            <person name="McDaniel S.F."/>
            <person name="Hoernstein S.N.W."/>
            <person name="Larsson A."/>
            <person name="Li F.W."/>
            <person name="Perroud P.F."/>
            <person name="Phillips J."/>
            <person name="Ranjan P."/>
            <person name="Rokshar D.S."/>
            <person name="Rothfels C.J."/>
            <person name="Schneider L."/>
            <person name="Shu S."/>
            <person name="Stevenson D.W."/>
            <person name="Thummler F."/>
            <person name="Tillich M."/>
            <person name="Villarreal Aguilar J.C."/>
            <person name="Widiez T."/>
            <person name="Wong G.K."/>
            <person name="Wymore A."/>
            <person name="Zhang Y."/>
            <person name="Zimmer A.D."/>
            <person name="Quatrano R.S."/>
            <person name="Mayer K.F.X."/>
            <person name="Goodstein D."/>
            <person name="Casacuberta J.M."/>
            <person name="Vandepoele K."/>
            <person name="Reski R."/>
            <person name="Cuming A.C."/>
            <person name="Tuskan G.A."/>
            <person name="Maumus F."/>
            <person name="Salse J."/>
            <person name="Schmutz J."/>
            <person name="Rensing S.A."/>
        </authorList>
    </citation>
    <scope>NUCLEOTIDE SEQUENCE [LARGE SCALE GENOMIC DNA]</scope>
    <source>
        <strain evidence="3 4">cv. Gransden 2004</strain>
    </source>
</reference>
<dbReference type="AlphaFoldDB" id="A0A2K1JG10"/>
<dbReference type="RefSeq" id="XP_024393565.1">
    <property type="nucleotide sequence ID" value="XM_024537797.2"/>
</dbReference>
<dbReference type="RefSeq" id="XP_024393571.1">
    <property type="nucleotide sequence ID" value="XM_024537803.2"/>
</dbReference>
<dbReference type="EnsemblPlants" id="Pp3c14_1700V3.3">
    <property type="protein sequence ID" value="Pp3c14_1700V3.3"/>
    <property type="gene ID" value="Pp3c14_1700"/>
</dbReference>
<name>A0A2K1JG10_PHYPA</name>
<keyword evidence="1" id="KW-0175">Coiled coil</keyword>
<reference evidence="2 4" key="1">
    <citation type="journal article" date="2008" name="Science">
        <title>The Physcomitrella genome reveals evolutionary insights into the conquest of land by plants.</title>
        <authorList>
            <person name="Rensing S."/>
            <person name="Lang D."/>
            <person name="Zimmer A."/>
            <person name="Terry A."/>
            <person name="Salamov A."/>
            <person name="Shapiro H."/>
            <person name="Nishiyama T."/>
            <person name="Perroud P.-F."/>
            <person name="Lindquist E."/>
            <person name="Kamisugi Y."/>
            <person name="Tanahashi T."/>
            <person name="Sakakibara K."/>
            <person name="Fujita T."/>
            <person name="Oishi K."/>
            <person name="Shin-I T."/>
            <person name="Kuroki Y."/>
            <person name="Toyoda A."/>
            <person name="Suzuki Y."/>
            <person name="Hashimoto A."/>
            <person name="Yamaguchi K."/>
            <person name="Sugano A."/>
            <person name="Kohara Y."/>
            <person name="Fujiyama A."/>
            <person name="Anterola A."/>
            <person name="Aoki S."/>
            <person name="Ashton N."/>
            <person name="Barbazuk W.B."/>
            <person name="Barker E."/>
            <person name="Bennetzen J."/>
            <person name="Bezanilla M."/>
            <person name="Blankenship R."/>
            <person name="Cho S.H."/>
            <person name="Dutcher S."/>
            <person name="Estelle M."/>
            <person name="Fawcett J.A."/>
            <person name="Gundlach H."/>
            <person name="Hanada K."/>
            <person name="Heyl A."/>
            <person name="Hicks K.A."/>
            <person name="Hugh J."/>
            <person name="Lohr M."/>
            <person name="Mayer K."/>
            <person name="Melkozernov A."/>
            <person name="Murata T."/>
            <person name="Nelson D."/>
            <person name="Pils B."/>
            <person name="Prigge M."/>
            <person name="Reiss B."/>
            <person name="Renner T."/>
            <person name="Rombauts S."/>
            <person name="Rushton P."/>
            <person name="Sanderfoot A."/>
            <person name="Schween G."/>
            <person name="Shiu S.-H."/>
            <person name="Stueber K."/>
            <person name="Theodoulou F.L."/>
            <person name="Tu H."/>
            <person name="Van de Peer Y."/>
            <person name="Verrier P.J."/>
            <person name="Waters E."/>
            <person name="Wood A."/>
            <person name="Yang L."/>
            <person name="Cove D."/>
            <person name="Cuming A."/>
            <person name="Hasebe M."/>
            <person name="Lucas S."/>
            <person name="Mishler D.B."/>
            <person name="Reski R."/>
            <person name="Grigoriev I."/>
            <person name="Quatrano R.S."/>
            <person name="Boore J.L."/>
        </authorList>
    </citation>
    <scope>NUCLEOTIDE SEQUENCE [LARGE SCALE GENOMIC DNA]</scope>
    <source>
        <strain evidence="3 4">cv. Gransden 2004</strain>
    </source>
</reference>
<reference evidence="3" key="3">
    <citation type="submission" date="2020-12" db="UniProtKB">
        <authorList>
            <consortium name="EnsemblPlants"/>
        </authorList>
    </citation>
    <scope>IDENTIFICATION</scope>
</reference>
<dbReference type="EMBL" id="ABEU02000014">
    <property type="protein sequence ID" value="PNR40475.1"/>
    <property type="molecule type" value="Genomic_DNA"/>
</dbReference>
<evidence type="ECO:0000313" key="3">
    <source>
        <dbReference type="EnsemblPlants" id="Pp3c14_1700V3.1"/>
    </source>
</evidence>
<dbReference type="PANTHER" id="PTHR47747:SF2">
    <property type="entry name" value="RIBONUCLEASE P PROTEIN SUBUNIT P38-LIKE PROTEIN"/>
    <property type="match status" value="1"/>
</dbReference>
<evidence type="ECO:0000256" key="1">
    <source>
        <dbReference type="SAM" id="Coils"/>
    </source>
</evidence>
<feature type="coiled-coil region" evidence="1">
    <location>
        <begin position="444"/>
        <end position="471"/>
    </location>
</feature>
<feature type="coiled-coil region" evidence="1">
    <location>
        <begin position="662"/>
        <end position="689"/>
    </location>
</feature>
<dbReference type="RefSeq" id="XP_024393569.1">
    <property type="nucleotide sequence ID" value="XM_024537801.2"/>
</dbReference>
<dbReference type="KEGG" id="ppp:112290943"/>
<dbReference type="GeneID" id="112290943"/>
<dbReference type="OrthoDB" id="1735671at2759"/>
<dbReference type="PANTHER" id="PTHR47747">
    <property type="entry name" value="RIBONUCLEASE P PROTEIN SUBUNIT P38-LIKE PROTEIN"/>
    <property type="match status" value="1"/>
</dbReference>
<dbReference type="EnsemblPlants" id="Pp3c14_1700V3.2">
    <property type="protein sequence ID" value="Pp3c14_1700V3.2"/>
    <property type="gene ID" value="Pp3c14_1700"/>
</dbReference>
<feature type="coiled-coil region" evidence="1">
    <location>
        <begin position="274"/>
        <end position="357"/>
    </location>
</feature>
<gene>
    <name evidence="3" type="primary">LOC112290943</name>
    <name evidence="2" type="ORF">PHYPA_017877</name>
</gene>
<dbReference type="RefSeq" id="XP_073394537.1">
    <property type="nucleotide sequence ID" value="XM_073538436.1"/>
</dbReference>
<evidence type="ECO:0000313" key="4">
    <source>
        <dbReference type="Proteomes" id="UP000006727"/>
    </source>
</evidence>
<accession>A0A2K1JG10</accession>
<dbReference type="RefSeq" id="XP_024393566.1">
    <property type="nucleotide sequence ID" value="XM_024537798.2"/>
</dbReference>
<feature type="coiled-coil region" evidence="1">
    <location>
        <begin position="586"/>
        <end position="613"/>
    </location>
</feature>
<dbReference type="RefSeq" id="XP_024393572.1">
    <property type="nucleotide sequence ID" value="XM_024537804.2"/>
</dbReference>
<dbReference type="Gramene" id="Pp3c14_1700V3.1">
    <property type="protein sequence ID" value="Pp3c14_1700V3.1"/>
    <property type="gene ID" value="Pp3c14_1700"/>
</dbReference>
<evidence type="ECO:0000313" key="2">
    <source>
        <dbReference type="EMBL" id="PNR40475.1"/>
    </source>
</evidence>
<dbReference type="Proteomes" id="UP000006727">
    <property type="component" value="Chromosome 14"/>
</dbReference>
<dbReference type="EnsemblPlants" id="Pp3c14_1700V3.1">
    <property type="protein sequence ID" value="Pp3c14_1700V3.1"/>
    <property type="gene ID" value="Pp3c14_1700"/>
</dbReference>
<sequence length="1208" mass="136414">MCSGGDDVTSCNMDDPLANEMPIASHSQDDIHSEIAGSLFELTSHPKDYMMKFVCDANGEQLPILSEYFSVALTFAALGGLIRGKKGTPHLELNPKFQRVGLQVMLKNAMDRLQLLALNAQELEKKVIDGKEGTRKDAEAWDAERRTLVQRLSLAEAQIESVKKCRHEDAKANEKVVGIFASHEQAWINEKKKLKREIELLRNEIVVIRKRNVRKVDEGKGCEECRLKVQELEKLEDKLCEKEFLLAAASDEARSDQRERNQLAGKLAMMESCVSNLKEKISKETAKNRELQAVIADISDKHEEAERMLKCATADLASMTGEVKSMSEANVKKNVMVEELSDDLLKLQKDIDDKEEVISVILKKSDIDRKEREDLLLELAHVKSKRKAAEYEKDRWKRLAEERARTCSSGSNALKSRRSLGSKTELDKLSEIRRSCDEEVHGLKSMYMTKLEALQEQLNSYEEKVALLESKIVVHSVVNQKRKPKQEVPNLACVNAKECDNRYDLVTLLESVAPEVDMMLFKRFNPEIQEVPVTAASLKDWLEQWLEAVKSHHAQHLEQRHWREIDAFERQMRLKDERVESFRWQLLSMESECSKLKSELEMLKSRLAIAVDEKCRAERAVEVKDTELRALMKTVLPNCEDLSFPDSCLEKLSPQEAQQKVLVLLHKELNDAKKKLEEAEVKHRKNLLKVSEDCEAEIRQKDHHLAVVEARLCQLIIQSHNDKRFRPDGASNGLPGETVPEKVYKVAVARAQEMDVKNAISSACIEVEKLAEKVSEVRKQMMESNDNYTSLEELCHQATAVSNSGKKLSLLKNAISIKGLDDTRATLFNDYQPTILHLEPIRLASQNLSSSNSLVPAADQVFLDQPQFPVDEASTSGAPEAEVSDDYISLDTEAEITSKRNPSDGGMILLESNSDVVKITDSGEVTDVGVLMGRAVSSSKTDRRKTLKEFFLDSPPELAVENIFQVPPSNMNSKKIISRFSSQSVLQVEKNTLSEISPQQRNPGIDVTNLSQRAAPNFDKIKRRSKEFKKSREDTHVLGLALELQNIEAQILQIDKRNDIGQLAVNFNSNAESMPKITPSKRINKRYAALTGKVGFLAKQMGLTSEKSPDIVTDNPLYNRRPTAVEIHNLQQRAEAVFQSLASFETQEDVNPVDESASHQIGYSEEHLVDTVNAHLSLIQRSLRSKVEPFIAHQQSTHPTTTSLEERL</sequence>
<protein>
    <submittedName>
        <fullName evidence="2 3">Uncharacterized protein</fullName>
    </submittedName>
</protein>
<dbReference type="Gramene" id="Pp3c14_1700V3.3">
    <property type="protein sequence ID" value="Pp3c14_1700V3.3"/>
    <property type="gene ID" value="Pp3c14_1700"/>
</dbReference>
<proteinExistence type="predicted"/>
<dbReference type="PaxDb" id="3218-PP1S255_37V6.1"/>
<feature type="coiled-coil region" evidence="1">
    <location>
        <begin position="184"/>
        <end position="242"/>
    </location>
</feature>
<feature type="coiled-coil region" evidence="1">
    <location>
        <begin position="767"/>
        <end position="794"/>
    </location>
</feature>
<dbReference type="Gramene" id="Pp3c14_1700V3.2">
    <property type="protein sequence ID" value="Pp3c14_1700V3.2"/>
    <property type="gene ID" value="Pp3c14_1700"/>
</dbReference>
<organism evidence="2">
    <name type="scientific">Physcomitrium patens</name>
    <name type="common">Spreading-leaved earth moss</name>
    <name type="synonym">Physcomitrella patens</name>
    <dbReference type="NCBI Taxonomy" id="3218"/>
    <lineage>
        <taxon>Eukaryota</taxon>
        <taxon>Viridiplantae</taxon>
        <taxon>Streptophyta</taxon>
        <taxon>Embryophyta</taxon>
        <taxon>Bryophyta</taxon>
        <taxon>Bryophytina</taxon>
        <taxon>Bryopsida</taxon>
        <taxon>Funariidae</taxon>
        <taxon>Funariales</taxon>
        <taxon>Funariaceae</taxon>
        <taxon>Physcomitrium</taxon>
    </lineage>
</organism>